<name>A0A067CIC5_SAPPC</name>
<sequence>MSLLDTIAAEPRAHVYERRPSLGVDLHVHVRQVRLPNGRKVFASLLQQHGLRAKCFVVSSGRPTAAAVVTGTSLQDTTVLEWVGTTGIVTMRLHQGAICATLHIEIICGSLVLASAELALNSISNEAKFPSTWIPLSPDGDLELSIATTPLVANNEDITAVLKEDATTTEIDDDKRGDSGAPSPEKCAREEGDDVNNDETIIDEAPTFSFYHREPIHDQFMQPPKVDAETWHLFKFGIASDPPPSISHHSGVSASALERTTPFIAGPGSAC</sequence>
<organism evidence="2 3">
    <name type="scientific">Saprolegnia parasitica (strain CBS 223.65)</name>
    <dbReference type="NCBI Taxonomy" id="695850"/>
    <lineage>
        <taxon>Eukaryota</taxon>
        <taxon>Sar</taxon>
        <taxon>Stramenopiles</taxon>
        <taxon>Oomycota</taxon>
        <taxon>Saprolegniomycetes</taxon>
        <taxon>Saprolegniales</taxon>
        <taxon>Saprolegniaceae</taxon>
        <taxon>Saprolegnia</taxon>
    </lineage>
</organism>
<reference evidence="2 3" key="1">
    <citation type="journal article" date="2013" name="PLoS Genet.">
        <title>Distinctive expansion of potential virulence genes in the genome of the oomycete fish pathogen Saprolegnia parasitica.</title>
        <authorList>
            <person name="Jiang R.H."/>
            <person name="de Bruijn I."/>
            <person name="Haas B.J."/>
            <person name="Belmonte R."/>
            <person name="Lobach L."/>
            <person name="Christie J."/>
            <person name="van den Ackerveken G."/>
            <person name="Bottin A."/>
            <person name="Bulone V."/>
            <person name="Diaz-Moreno S.M."/>
            <person name="Dumas B."/>
            <person name="Fan L."/>
            <person name="Gaulin E."/>
            <person name="Govers F."/>
            <person name="Grenville-Briggs L.J."/>
            <person name="Horner N.R."/>
            <person name="Levin J.Z."/>
            <person name="Mammella M."/>
            <person name="Meijer H.J."/>
            <person name="Morris P."/>
            <person name="Nusbaum C."/>
            <person name="Oome S."/>
            <person name="Phillips A.J."/>
            <person name="van Rooyen D."/>
            <person name="Rzeszutek E."/>
            <person name="Saraiva M."/>
            <person name="Secombes C.J."/>
            <person name="Seidl M.F."/>
            <person name="Snel B."/>
            <person name="Stassen J.H."/>
            <person name="Sykes S."/>
            <person name="Tripathy S."/>
            <person name="van den Berg H."/>
            <person name="Vega-Arreguin J.C."/>
            <person name="Wawra S."/>
            <person name="Young S.K."/>
            <person name="Zeng Q."/>
            <person name="Dieguez-Uribeondo J."/>
            <person name="Russ C."/>
            <person name="Tyler B.M."/>
            <person name="van West P."/>
        </authorList>
    </citation>
    <scope>NUCLEOTIDE SEQUENCE [LARGE SCALE GENOMIC DNA]</scope>
    <source>
        <strain evidence="2 3">CBS 223.65</strain>
    </source>
</reference>
<evidence type="ECO:0000313" key="3">
    <source>
        <dbReference type="Proteomes" id="UP000030745"/>
    </source>
</evidence>
<dbReference type="KEGG" id="spar:SPRG_19651"/>
<keyword evidence="3" id="KW-1185">Reference proteome</keyword>
<dbReference type="Proteomes" id="UP000030745">
    <property type="component" value="Unassembled WGS sequence"/>
</dbReference>
<accession>A0A067CIC5</accession>
<evidence type="ECO:0000313" key="2">
    <source>
        <dbReference type="EMBL" id="KDO30494.1"/>
    </source>
</evidence>
<dbReference type="RefSeq" id="XP_012198878.1">
    <property type="nucleotide sequence ID" value="XM_012343488.1"/>
</dbReference>
<gene>
    <name evidence="2" type="ORF">SPRG_19651</name>
</gene>
<proteinExistence type="predicted"/>
<dbReference type="AlphaFoldDB" id="A0A067CIC5"/>
<feature type="region of interest" description="Disordered" evidence="1">
    <location>
        <begin position="164"/>
        <end position="196"/>
    </location>
</feature>
<dbReference type="EMBL" id="KK583201">
    <property type="protein sequence ID" value="KDO30494.1"/>
    <property type="molecule type" value="Genomic_DNA"/>
</dbReference>
<dbReference type="OrthoDB" id="72847at2759"/>
<evidence type="ECO:0000256" key="1">
    <source>
        <dbReference type="SAM" id="MobiDB-lite"/>
    </source>
</evidence>
<protein>
    <submittedName>
        <fullName evidence="2">Uncharacterized protein</fullName>
    </submittedName>
</protein>
<dbReference type="VEuPathDB" id="FungiDB:SPRG_19651"/>
<dbReference type="GeneID" id="24140966"/>